<dbReference type="Proteomes" id="UP000184287">
    <property type="component" value="Unassembled WGS sequence"/>
</dbReference>
<evidence type="ECO:0000313" key="3">
    <source>
        <dbReference type="Proteomes" id="UP000184287"/>
    </source>
</evidence>
<dbReference type="PROSITE" id="PS51725">
    <property type="entry name" value="ABM"/>
    <property type="match status" value="1"/>
</dbReference>
<dbReference type="EMBL" id="FQUQ01000002">
    <property type="protein sequence ID" value="SHF45661.1"/>
    <property type="molecule type" value="Genomic_DNA"/>
</dbReference>
<dbReference type="Gene3D" id="3.40.50.1820">
    <property type="entry name" value="alpha/beta hydrolase"/>
    <property type="match status" value="1"/>
</dbReference>
<name>A0A1M5BTK3_9SPHI</name>
<sequence>MIKMNEGEILLTESHIAPLKIALSYKAPNVVSNDYAVLMLHGSSFPSAQSFGFRMNNSSWTDHLTERGYEVYALDFLGYGNADCYPEMKTDERAGKPLGRATEVCKDVDKAVDFILSRSGKTKVYLIGHSWGASVAALYATKFPDKLARLVLFAPVTEREGSSSGRGVISNAYVQMTADQRISEMKILTPEGKLCQLESEIFQLWAELWKERFPSGPLQDLEDLLHGRSYYQPADIKTPVLLIRGEWDQYPDAADADLLFSKLEQAPQKKYVVIEKGTHVMHLEKSRHQLYEETLHFLKSETQGKYLNPHAIAVIFEVIPADGFKETYLDLALKLRPELEKISGFISIERFQSIYHPEKILSLSFWENETAIQEWRTLELHRETQAKGRAYVFKDYQLRIAQVTRDYGMLDRKEAPKDSRGYHQAGTDKRS</sequence>
<dbReference type="SUPFAM" id="SSF54909">
    <property type="entry name" value="Dimeric alpha+beta barrel"/>
    <property type="match status" value="1"/>
</dbReference>
<dbReference type="AlphaFoldDB" id="A0A1M5BTK3"/>
<dbReference type="InterPro" id="IPR029058">
    <property type="entry name" value="AB_hydrolase_fold"/>
</dbReference>
<gene>
    <name evidence="2" type="ORF">SAMN04488522_1021345</name>
</gene>
<keyword evidence="2" id="KW-0378">Hydrolase</keyword>
<proteinExistence type="predicted"/>
<evidence type="ECO:0000259" key="1">
    <source>
        <dbReference type="PROSITE" id="PS51725"/>
    </source>
</evidence>
<dbReference type="InterPro" id="IPR000073">
    <property type="entry name" value="AB_hydrolase_1"/>
</dbReference>
<dbReference type="PANTHER" id="PTHR37811">
    <property type="entry name" value="BLL5343 PROTEIN"/>
    <property type="match status" value="1"/>
</dbReference>
<dbReference type="GO" id="GO:0016787">
    <property type="term" value="F:hydrolase activity"/>
    <property type="evidence" value="ECO:0007669"/>
    <property type="project" value="UniProtKB-KW"/>
</dbReference>
<dbReference type="Gene3D" id="3.30.70.100">
    <property type="match status" value="1"/>
</dbReference>
<feature type="domain" description="ABM" evidence="1">
    <location>
        <begin position="312"/>
        <end position="400"/>
    </location>
</feature>
<dbReference type="PANTHER" id="PTHR37811:SF2">
    <property type="entry name" value="ABM DOMAIN-CONTAINING PROTEIN"/>
    <property type="match status" value="1"/>
</dbReference>
<dbReference type="STRING" id="288992.SAMN04488522_1021345"/>
<reference evidence="3" key="1">
    <citation type="submission" date="2016-11" db="EMBL/GenBank/DDBJ databases">
        <authorList>
            <person name="Varghese N."/>
            <person name="Submissions S."/>
        </authorList>
    </citation>
    <scope>NUCLEOTIDE SEQUENCE [LARGE SCALE GENOMIC DNA]</scope>
    <source>
        <strain evidence="3">DSM 16990</strain>
    </source>
</reference>
<accession>A0A1M5BTK3</accession>
<dbReference type="SUPFAM" id="SSF53474">
    <property type="entry name" value="alpha/beta-Hydrolases"/>
    <property type="match status" value="1"/>
</dbReference>
<organism evidence="2 3">
    <name type="scientific">Pedobacter caeni</name>
    <dbReference type="NCBI Taxonomy" id="288992"/>
    <lineage>
        <taxon>Bacteria</taxon>
        <taxon>Pseudomonadati</taxon>
        <taxon>Bacteroidota</taxon>
        <taxon>Sphingobacteriia</taxon>
        <taxon>Sphingobacteriales</taxon>
        <taxon>Sphingobacteriaceae</taxon>
        <taxon>Pedobacter</taxon>
    </lineage>
</organism>
<keyword evidence="3" id="KW-1185">Reference proteome</keyword>
<dbReference type="InterPro" id="IPR007138">
    <property type="entry name" value="ABM_dom"/>
</dbReference>
<dbReference type="Pfam" id="PF03992">
    <property type="entry name" value="ABM"/>
    <property type="match status" value="1"/>
</dbReference>
<dbReference type="Pfam" id="PF12697">
    <property type="entry name" value="Abhydrolase_6"/>
    <property type="match status" value="1"/>
</dbReference>
<dbReference type="InterPro" id="IPR052936">
    <property type="entry name" value="Jasmonate_Hydroxylase-like"/>
</dbReference>
<evidence type="ECO:0000313" key="2">
    <source>
        <dbReference type="EMBL" id="SHF45661.1"/>
    </source>
</evidence>
<dbReference type="InterPro" id="IPR011008">
    <property type="entry name" value="Dimeric_a/b-barrel"/>
</dbReference>
<protein>
    <submittedName>
        <fullName evidence="2">Lysophospholipase, alpha-beta hydrolase superfamily</fullName>
    </submittedName>
</protein>